<dbReference type="SUPFAM" id="SSF53474">
    <property type="entry name" value="alpha/beta-Hydrolases"/>
    <property type="match status" value="1"/>
</dbReference>
<proteinExistence type="predicted"/>
<gene>
    <name evidence="1" type="ORF">NWE54_26945</name>
</gene>
<evidence type="ECO:0008006" key="2">
    <source>
        <dbReference type="Google" id="ProtNLM"/>
    </source>
</evidence>
<geneLocation type="plasmid" evidence="1">
    <name>pNBC436</name>
</geneLocation>
<evidence type="ECO:0000313" key="1">
    <source>
        <dbReference type="EMBL" id="UZF90178.1"/>
    </source>
</evidence>
<dbReference type="Gene3D" id="3.40.50.1820">
    <property type="entry name" value="alpha/beta hydrolase"/>
    <property type="match status" value="1"/>
</dbReference>
<reference evidence="1" key="1">
    <citation type="submission" date="2022-08" db="EMBL/GenBank/DDBJ databases">
        <title>Complete Genome Sequences of 2 Bosea sp. soil isolates.</title>
        <authorList>
            <person name="Alvarez Arevalo M."/>
            <person name="Sterndorff E.B."/>
            <person name="Faurdal D."/>
            <person name="Joergensen T.S."/>
            <person name="Weber T."/>
        </authorList>
    </citation>
    <scope>NUCLEOTIDE SEQUENCE</scope>
    <source>
        <strain evidence="1">NBC_00436</strain>
        <plasmid evidence="1">pNBC436</plasmid>
    </source>
</reference>
<dbReference type="EMBL" id="CP102775">
    <property type="protein sequence ID" value="UZF90178.1"/>
    <property type="molecule type" value="Genomic_DNA"/>
</dbReference>
<accession>A0A9E8CU86</accession>
<keyword evidence="1" id="KW-0614">Plasmid</keyword>
<organism evidence="1">
    <name type="scientific">Bosea sp. NBC_00436</name>
    <dbReference type="NCBI Taxonomy" id="2969620"/>
    <lineage>
        <taxon>Bacteria</taxon>
        <taxon>Pseudomonadati</taxon>
        <taxon>Pseudomonadota</taxon>
        <taxon>Alphaproteobacteria</taxon>
        <taxon>Hyphomicrobiales</taxon>
        <taxon>Boseaceae</taxon>
        <taxon>Bosea</taxon>
    </lineage>
</organism>
<sequence length="412" mass="44732">MNAPQNIPLAGLRGAQWNDADLPRGLMASVHSLTTRDGANVNGFLYRTGGEKAVCCIMHPREILATHYLVPELLKAGAAVWVQASRSAGNDVRLEHELALLDVDAGTSFLKERYEQIVLVGNSGGAGLYAYYIEQANLPPEQREKRTPAGRPVRLAEAPMVRPDIFVMVAPHPGQGVLLMNSLDPSVTDERDPLSIDPALFPFSAANGFTAKGARYAADFVARYRAAQHKRVETIDAKAREMLRLRMSARKGLTDASSDAEKLTAGWQHLFEVARTDADLRNWDLSLDPTDRLVGSLWGTDPFKTNMNGVGFGRVCTPESWLSTWSGLSSRANVLRCAPAIAQPTFVIRYTADACVFPQELDAIWAALGAEDKGIAVVRGNHHGQPVSAGEPSGQALAGEAIRAWLKDKLLT</sequence>
<dbReference type="AlphaFoldDB" id="A0A9E8CU86"/>
<protein>
    <recommendedName>
        <fullName evidence="2">Alpha/beta hydrolase</fullName>
    </recommendedName>
</protein>
<dbReference type="InterPro" id="IPR029058">
    <property type="entry name" value="AB_hydrolase_fold"/>
</dbReference>
<name>A0A9E8CU86_9HYPH</name>